<dbReference type="PROSITE" id="PS50096">
    <property type="entry name" value="IQ"/>
    <property type="match status" value="2"/>
</dbReference>
<proteinExistence type="inferred from homology"/>
<evidence type="ECO:0000256" key="3">
    <source>
        <dbReference type="ARBA" id="ARBA00024378"/>
    </source>
</evidence>
<evidence type="ECO:0000313" key="7">
    <source>
        <dbReference type="Proteomes" id="UP001152561"/>
    </source>
</evidence>
<feature type="compositionally biased region" description="Polar residues" evidence="4">
    <location>
        <begin position="412"/>
        <end position="422"/>
    </location>
</feature>
<feature type="compositionally biased region" description="Basic residues" evidence="4">
    <location>
        <begin position="254"/>
        <end position="266"/>
    </location>
</feature>
<dbReference type="Proteomes" id="UP001152561">
    <property type="component" value="Unassembled WGS sequence"/>
</dbReference>
<feature type="domain" description="DUF4005" evidence="5">
    <location>
        <begin position="454"/>
        <end position="543"/>
    </location>
</feature>
<comment type="similarity">
    <text evidence="2">Belongs to the IQD family.</text>
</comment>
<feature type="compositionally biased region" description="Polar residues" evidence="4">
    <location>
        <begin position="288"/>
        <end position="298"/>
    </location>
</feature>
<gene>
    <name evidence="6" type="ORF">K7X08_021108</name>
</gene>
<organism evidence="6 7">
    <name type="scientific">Anisodus acutangulus</name>
    <dbReference type="NCBI Taxonomy" id="402998"/>
    <lineage>
        <taxon>Eukaryota</taxon>
        <taxon>Viridiplantae</taxon>
        <taxon>Streptophyta</taxon>
        <taxon>Embryophyta</taxon>
        <taxon>Tracheophyta</taxon>
        <taxon>Spermatophyta</taxon>
        <taxon>Magnoliopsida</taxon>
        <taxon>eudicotyledons</taxon>
        <taxon>Gunneridae</taxon>
        <taxon>Pentapetalae</taxon>
        <taxon>asterids</taxon>
        <taxon>lamiids</taxon>
        <taxon>Solanales</taxon>
        <taxon>Solanaceae</taxon>
        <taxon>Solanoideae</taxon>
        <taxon>Hyoscyameae</taxon>
        <taxon>Anisodus</taxon>
    </lineage>
</organism>
<evidence type="ECO:0000256" key="1">
    <source>
        <dbReference type="ARBA" id="ARBA00022860"/>
    </source>
</evidence>
<dbReference type="Pfam" id="PF13178">
    <property type="entry name" value="DUF4005"/>
    <property type="match status" value="1"/>
</dbReference>
<dbReference type="Pfam" id="PF00612">
    <property type="entry name" value="IQ"/>
    <property type="match status" value="3"/>
</dbReference>
<accession>A0A9Q1LYS2</accession>
<dbReference type="InterPro" id="IPR025064">
    <property type="entry name" value="DUF4005"/>
</dbReference>
<feature type="region of interest" description="Disordered" evidence="4">
    <location>
        <begin position="411"/>
        <end position="567"/>
    </location>
</feature>
<keyword evidence="1" id="KW-0112">Calmodulin-binding</keyword>
<feature type="region of interest" description="Disordered" evidence="4">
    <location>
        <begin position="253"/>
        <end position="384"/>
    </location>
</feature>
<keyword evidence="7" id="KW-1185">Reference proteome</keyword>
<evidence type="ECO:0000313" key="6">
    <source>
        <dbReference type="EMBL" id="KAJ8547872.1"/>
    </source>
</evidence>
<reference evidence="7" key="1">
    <citation type="journal article" date="2023" name="Proc. Natl. Acad. Sci. U.S.A.">
        <title>Genomic and structural basis for evolution of tropane alkaloid biosynthesis.</title>
        <authorList>
            <person name="Wanga Y.-J."/>
            <person name="Taina T."/>
            <person name="Yua J.-Y."/>
            <person name="Lia J."/>
            <person name="Xua B."/>
            <person name="Chenc J."/>
            <person name="D'Auriad J.C."/>
            <person name="Huanga J.-P."/>
            <person name="Huanga S.-X."/>
        </authorList>
    </citation>
    <scope>NUCLEOTIDE SEQUENCE [LARGE SCALE GENOMIC DNA]</scope>
    <source>
        <strain evidence="7">cv. KIB-2019</strain>
    </source>
</reference>
<dbReference type="AlphaFoldDB" id="A0A9Q1LYS2"/>
<feature type="compositionally biased region" description="Basic and acidic residues" evidence="4">
    <location>
        <begin position="423"/>
        <end position="435"/>
    </location>
</feature>
<dbReference type="SMART" id="SM00015">
    <property type="entry name" value="IQ"/>
    <property type="match status" value="3"/>
</dbReference>
<dbReference type="Gene3D" id="1.20.5.190">
    <property type="match status" value="1"/>
</dbReference>
<sequence>MKVKKGFLLKLQSCSVEVFTLWTSNLLLWENLLESGSGHCCQGKSLPNLAHQRNLQMRKHLAGGIKDDPSFEKGGVTDEVILPSMKRDEGEENRCLTLPEDTEKMMLEQAATKAQAIFRGYLARQTFLRLKGTIRLQAAVRGHLVRRQAVSTLYCIHGIVKLQAHVRGQIVRCSSIVCEVMTKQGLGLQDAKQLDYQRTNASKLAKELPKNEFITKLLASSPTVMPLHLHYGPEEPNSSQKWLVRWTKSQIWRPRSKPKTVSRTKHQNVEADIAMSKHNGRKVHSRKMQNGSNHSTSGSEKRKSSHSLNSVLQNPGSEIKKVKQNLKKSSSPVLEKPVQSEVDSEKKKQNHDKSSNILVPERSISDEPLKSSEGTVENSTNVETPQEILAVDDTIAHLDILSVSDTHHKSTTDAMDNFSQSDVHQKSITDNREDTPVANEDSCTNLDNEGNESNKVNRRVSLPAKHDIDASTPTTRKVPSYMAPTKSAKAKLREQASPRFGQDVAEKNAPTRRHSLPSPMNGKLSSSPSPRVQRLVQASAKEGIKIDRSFSSSRDGTDKMTRAEWKR</sequence>
<evidence type="ECO:0000256" key="4">
    <source>
        <dbReference type="SAM" id="MobiDB-lite"/>
    </source>
</evidence>
<comment type="caution">
    <text evidence="6">The sequence shown here is derived from an EMBL/GenBank/DDBJ whole genome shotgun (WGS) entry which is preliminary data.</text>
</comment>
<dbReference type="EMBL" id="JAJAGQ010000012">
    <property type="protein sequence ID" value="KAJ8547872.1"/>
    <property type="molecule type" value="Genomic_DNA"/>
</dbReference>
<feature type="compositionally biased region" description="Polar residues" evidence="4">
    <location>
        <begin position="306"/>
        <end position="316"/>
    </location>
</feature>
<feature type="compositionally biased region" description="Basic and acidic residues" evidence="4">
    <location>
        <begin position="555"/>
        <end position="567"/>
    </location>
</feature>
<dbReference type="InterPro" id="IPR000048">
    <property type="entry name" value="IQ_motif_EF-hand-BS"/>
</dbReference>
<feature type="compositionally biased region" description="Basic and acidic residues" evidence="4">
    <location>
        <begin position="343"/>
        <end position="354"/>
    </location>
</feature>
<feature type="compositionally biased region" description="Polar residues" evidence="4">
    <location>
        <begin position="372"/>
        <end position="384"/>
    </location>
</feature>
<comment type="subunit">
    <text evidence="3">Binds to multiple calmodulin (CaM) in the presence of Ca(2+) and CaM-like proteins.</text>
</comment>
<dbReference type="PANTHER" id="PTHR32295">
    <property type="entry name" value="IQ-DOMAIN 5-RELATED"/>
    <property type="match status" value="1"/>
</dbReference>
<evidence type="ECO:0000259" key="5">
    <source>
        <dbReference type="Pfam" id="PF13178"/>
    </source>
</evidence>
<dbReference type="OrthoDB" id="1905649at2759"/>
<name>A0A9Q1LYS2_9SOLA</name>
<dbReference type="PANTHER" id="PTHR32295:SF281">
    <property type="entry name" value="PROTEIN IQ-DOMAIN 31"/>
    <property type="match status" value="1"/>
</dbReference>
<feature type="compositionally biased region" description="Polar residues" evidence="4">
    <location>
        <begin position="441"/>
        <end position="454"/>
    </location>
</feature>
<dbReference type="GO" id="GO:0005516">
    <property type="term" value="F:calmodulin binding"/>
    <property type="evidence" value="ECO:0007669"/>
    <property type="project" value="UniProtKB-KW"/>
</dbReference>
<feature type="compositionally biased region" description="Basic residues" evidence="4">
    <location>
        <begin position="278"/>
        <end position="287"/>
    </location>
</feature>
<protein>
    <recommendedName>
        <fullName evidence="5">DUF4005 domain-containing protein</fullName>
    </recommendedName>
</protein>
<evidence type="ECO:0000256" key="2">
    <source>
        <dbReference type="ARBA" id="ARBA00024341"/>
    </source>
</evidence>